<dbReference type="Gene3D" id="3.30.70.100">
    <property type="match status" value="2"/>
</dbReference>
<keyword evidence="3" id="KW-0503">Monooxygenase</keyword>
<accession>A0ABU4BYG7</accession>
<feature type="domain" description="ABM" evidence="2">
    <location>
        <begin position="111"/>
        <end position="200"/>
    </location>
</feature>
<keyword evidence="4" id="KW-1185">Reference proteome</keyword>
<dbReference type="RefSeq" id="WP_045070134.1">
    <property type="nucleotide sequence ID" value="NZ_CP079698.1"/>
</dbReference>
<keyword evidence="3" id="KW-0560">Oxidoreductase</keyword>
<keyword evidence="1" id="KW-0812">Transmembrane</keyword>
<name>A0ABU4BYG7_RHOGO</name>
<dbReference type="PROSITE" id="PS51725">
    <property type="entry name" value="ABM"/>
    <property type="match status" value="2"/>
</dbReference>
<feature type="transmembrane region" description="Helical" evidence="1">
    <location>
        <begin position="226"/>
        <end position="243"/>
    </location>
</feature>
<dbReference type="SUPFAM" id="SSF54909">
    <property type="entry name" value="Dimeric alpha+beta barrel"/>
    <property type="match status" value="2"/>
</dbReference>
<sequence length="323" mass="36281">MTAETSADNIATVIIGQRVHAGMAEQFEVWQKDLNRAAAGYAGFLGTEVSAPTAIHPEWVIVYRFDSIAHVQAWINSATRQDFLERGRQFFDGPGTQQVVSGGIKPPDPLLTVVVSHRVSDDNIEEFLAWQDRLREVESTFEGFRGTELFRPVDGVQDEWTTLYRFDSAAHLDTWLTSPERQELLAEGRRFHDFELRTVDNSFGSWFAFDENGNEAPPPSDTKTAIAVWVGLYPTVVLLTLALSPLKMPLWLGLLVGNLLSSFIMSFFTMPYYVNRLLSRWLRPPADVPAAKINAQGLAIVAAVTVFWVVVFYLVTTQIWSLP</sequence>
<dbReference type="Pfam" id="PF03992">
    <property type="entry name" value="ABM"/>
    <property type="match status" value="2"/>
</dbReference>
<evidence type="ECO:0000313" key="4">
    <source>
        <dbReference type="Proteomes" id="UP001185927"/>
    </source>
</evidence>
<proteinExistence type="predicted"/>
<protein>
    <submittedName>
        <fullName evidence="3">Antibiotic biosynthesis monooxygenase</fullName>
    </submittedName>
</protein>
<keyword evidence="1" id="KW-1133">Transmembrane helix</keyword>
<comment type="caution">
    <text evidence="3">The sequence shown here is derived from an EMBL/GenBank/DDBJ whole genome shotgun (WGS) entry which is preliminary data.</text>
</comment>
<dbReference type="InterPro" id="IPR007138">
    <property type="entry name" value="ABM_dom"/>
</dbReference>
<feature type="transmembrane region" description="Helical" evidence="1">
    <location>
        <begin position="250"/>
        <end position="273"/>
    </location>
</feature>
<gene>
    <name evidence="3" type="ORF">R3Q16_21975</name>
</gene>
<dbReference type="PANTHER" id="PTHR40057">
    <property type="entry name" value="SLR1162 PROTEIN"/>
    <property type="match status" value="1"/>
</dbReference>
<organism evidence="3 4">
    <name type="scientific">Rhodococcus globerulus</name>
    <dbReference type="NCBI Taxonomy" id="33008"/>
    <lineage>
        <taxon>Bacteria</taxon>
        <taxon>Bacillati</taxon>
        <taxon>Actinomycetota</taxon>
        <taxon>Actinomycetes</taxon>
        <taxon>Mycobacteriales</taxon>
        <taxon>Nocardiaceae</taxon>
        <taxon>Rhodococcus</taxon>
    </lineage>
</organism>
<dbReference type="GO" id="GO:0004497">
    <property type="term" value="F:monooxygenase activity"/>
    <property type="evidence" value="ECO:0007669"/>
    <property type="project" value="UniProtKB-KW"/>
</dbReference>
<evidence type="ECO:0000313" key="3">
    <source>
        <dbReference type="EMBL" id="MDV6269287.1"/>
    </source>
</evidence>
<evidence type="ECO:0000259" key="2">
    <source>
        <dbReference type="PROSITE" id="PS51725"/>
    </source>
</evidence>
<evidence type="ECO:0000256" key="1">
    <source>
        <dbReference type="SAM" id="Phobius"/>
    </source>
</evidence>
<reference evidence="3 4" key="1">
    <citation type="submission" date="2023-10" db="EMBL/GenBank/DDBJ databases">
        <title>Development of a sustainable strategy for remediation of hydrocarbon-contaminated territories based on the waste exchange concept.</title>
        <authorList>
            <person name="Krivoruchko A."/>
        </authorList>
    </citation>
    <scope>NUCLEOTIDE SEQUENCE [LARGE SCALE GENOMIC DNA]</scope>
    <source>
        <strain evidence="3 4">IEGM 1203</strain>
    </source>
</reference>
<dbReference type="InterPro" id="IPR011008">
    <property type="entry name" value="Dimeric_a/b-barrel"/>
</dbReference>
<feature type="transmembrane region" description="Helical" evidence="1">
    <location>
        <begin position="293"/>
        <end position="315"/>
    </location>
</feature>
<dbReference type="InterPro" id="IPR038762">
    <property type="entry name" value="ABM_predict"/>
</dbReference>
<keyword evidence="1" id="KW-0472">Membrane</keyword>
<dbReference type="EMBL" id="JAWLKB010000010">
    <property type="protein sequence ID" value="MDV6269287.1"/>
    <property type="molecule type" value="Genomic_DNA"/>
</dbReference>
<dbReference type="PANTHER" id="PTHR40057:SF1">
    <property type="entry name" value="SLR1162 PROTEIN"/>
    <property type="match status" value="1"/>
</dbReference>
<dbReference type="Proteomes" id="UP001185927">
    <property type="component" value="Unassembled WGS sequence"/>
</dbReference>
<feature type="domain" description="ABM" evidence="2">
    <location>
        <begin position="11"/>
        <end position="99"/>
    </location>
</feature>